<dbReference type="Proteomes" id="UP000324222">
    <property type="component" value="Unassembled WGS sequence"/>
</dbReference>
<organism evidence="1 2">
    <name type="scientific">Portunus trituberculatus</name>
    <name type="common">Swimming crab</name>
    <name type="synonym">Neptunus trituberculatus</name>
    <dbReference type="NCBI Taxonomy" id="210409"/>
    <lineage>
        <taxon>Eukaryota</taxon>
        <taxon>Metazoa</taxon>
        <taxon>Ecdysozoa</taxon>
        <taxon>Arthropoda</taxon>
        <taxon>Crustacea</taxon>
        <taxon>Multicrustacea</taxon>
        <taxon>Malacostraca</taxon>
        <taxon>Eumalacostraca</taxon>
        <taxon>Eucarida</taxon>
        <taxon>Decapoda</taxon>
        <taxon>Pleocyemata</taxon>
        <taxon>Brachyura</taxon>
        <taxon>Eubrachyura</taxon>
        <taxon>Portunoidea</taxon>
        <taxon>Portunidae</taxon>
        <taxon>Portuninae</taxon>
        <taxon>Portunus</taxon>
    </lineage>
</organism>
<evidence type="ECO:0000313" key="1">
    <source>
        <dbReference type="EMBL" id="MPC26607.1"/>
    </source>
</evidence>
<keyword evidence="2" id="KW-1185">Reference proteome</keyword>
<gene>
    <name evidence="1" type="ORF">E2C01_019751</name>
</gene>
<evidence type="ECO:0000313" key="2">
    <source>
        <dbReference type="Proteomes" id="UP000324222"/>
    </source>
</evidence>
<name>A0A5B7DZU3_PORTR</name>
<dbReference type="EMBL" id="VSRR010001621">
    <property type="protein sequence ID" value="MPC26607.1"/>
    <property type="molecule type" value="Genomic_DNA"/>
</dbReference>
<protein>
    <submittedName>
        <fullName evidence="1">Uncharacterized protein</fullName>
    </submittedName>
</protein>
<sequence>MYGSNEYSNFYTRTDLRSSGILSAVFSRLSLSASRLAVNAVGSVRYIHCVMDVGASTAAFVTYALIHYTDCGVGASVANSDF</sequence>
<dbReference type="AlphaFoldDB" id="A0A5B7DZU3"/>
<accession>A0A5B7DZU3</accession>
<proteinExistence type="predicted"/>
<comment type="caution">
    <text evidence="1">The sequence shown here is derived from an EMBL/GenBank/DDBJ whole genome shotgun (WGS) entry which is preliminary data.</text>
</comment>
<reference evidence="1 2" key="1">
    <citation type="submission" date="2019-05" db="EMBL/GenBank/DDBJ databases">
        <title>Another draft genome of Portunus trituberculatus and its Hox gene families provides insights of decapod evolution.</title>
        <authorList>
            <person name="Jeong J.-H."/>
            <person name="Song I."/>
            <person name="Kim S."/>
            <person name="Choi T."/>
            <person name="Kim D."/>
            <person name="Ryu S."/>
            <person name="Kim W."/>
        </authorList>
    </citation>
    <scope>NUCLEOTIDE SEQUENCE [LARGE SCALE GENOMIC DNA]</scope>
    <source>
        <tissue evidence="1">Muscle</tissue>
    </source>
</reference>